<evidence type="ECO:0000256" key="1">
    <source>
        <dbReference type="SAM" id="Coils"/>
    </source>
</evidence>
<dbReference type="RefSeq" id="XP_001209468.1">
    <property type="nucleotide sequence ID" value="XM_001209468.1"/>
</dbReference>
<feature type="region of interest" description="Disordered" evidence="2">
    <location>
        <begin position="36"/>
        <end position="59"/>
    </location>
</feature>
<feature type="transmembrane region" description="Helical" evidence="3">
    <location>
        <begin position="602"/>
        <end position="621"/>
    </location>
</feature>
<dbReference type="VEuPathDB" id="FungiDB:ATEG_10166"/>
<dbReference type="eggNOG" id="ENOG502SKTA">
    <property type="taxonomic scope" value="Eukaryota"/>
</dbReference>
<sequence length="846" mass="97001">MSGAVDSPVVQAEVITLLREIKELLQNRNDRIEELLNSATQSHSAEPAESVQTEPPPESTEFRVRVASDSAAEPEELHLEQPSRRDGMDRIRNYQSFLENPWFRYIRLTSPSWITLEPRQPSFIAGSNWSYWRAIGQRLEGSSLHDPPVGWLSWGRGRPNYMPEWEMIQVDGEWYHIGGASLGADIEFSPDEEFKSETRLVPYSLAPSLLSRPTGGNSSPSPSGLIHYRELFRKCLGNLYSVPPDYRICFAFEKDVLHAAVRDGLPLNDALNKLRRIWEMLYECGGSFEITDVDDFRQMTWYGWKDIDENSLQEEEGDPRTLAGPALSAEEFKVSILPVRCELNKRAGAPAVVRRVGATHWYRIISFRGLAAILKSKAVKSDIDIDQFCNLVFREVDDPCTDPWFRSVPIQRLKDLLDVHVRCKGRSEDDNPFEGNWAPFHITWFKISPNGQQPLYGNWKSGALYGTTKRSGAACYLQEMAFTMSIFRSRLGDWRVSYMDEPPVRGAANDSPDPGLWYWSIVHLAPAHFYPLHQENAWPEFCYDGHTIPVALIIQALREAADSWEQIANHLGSLIDNQGAIFDPHEHDRLLFDDNTFSRSRLYFWAIDCLGIFIPSISATMREWRNFWEARKHLFNASENVIKEVRRRTEYGEPPWAYEGYNLANLLPDVEAQIARLEGIKARLEDMRAQIDTLRNGLFNASAVIESRAATELGENVKLLTYISIVYLPLSFCAALWAIDYSYHPVVFTVVTLLLATTTYLVVMNLNNLARLSKEVYQRFRRGIITSMLNDDQWAPTGEAFSQFQPERVNMTPSEWNILFFLVLRLWKQLTGFRFLLRKKAKSADV</sequence>
<reference evidence="5" key="1">
    <citation type="submission" date="2005-09" db="EMBL/GenBank/DDBJ databases">
        <title>Annotation of the Aspergillus terreus NIH2624 genome.</title>
        <authorList>
            <person name="Birren B.W."/>
            <person name="Lander E.S."/>
            <person name="Galagan J.E."/>
            <person name="Nusbaum C."/>
            <person name="Devon K."/>
            <person name="Henn M."/>
            <person name="Ma L.-J."/>
            <person name="Jaffe D.B."/>
            <person name="Butler J."/>
            <person name="Alvarez P."/>
            <person name="Gnerre S."/>
            <person name="Grabherr M."/>
            <person name="Kleber M."/>
            <person name="Mauceli E.W."/>
            <person name="Brockman W."/>
            <person name="Rounsley S."/>
            <person name="Young S.K."/>
            <person name="LaButti K."/>
            <person name="Pushparaj V."/>
            <person name="DeCaprio D."/>
            <person name="Crawford M."/>
            <person name="Koehrsen M."/>
            <person name="Engels R."/>
            <person name="Montgomery P."/>
            <person name="Pearson M."/>
            <person name="Howarth C."/>
            <person name="Larson L."/>
            <person name="Luoma S."/>
            <person name="White J."/>
            <person name="Alvarado L."/>
            <person name="Kodira C.D."/>
            <person name="Zeng Q."/>
            <person name="Oleary S."/>
            <person name="Yandava C."/>
            <person name="Denning D.W."/>
            <person name="Nierman W.C."/>
            <person name="Milne T."/>
            <person name="Madden K."/>
        </authorList>
    </citation>
    <scope>NUCLEOTIDE SEQUENCE [LARGE SCALE GENOMIC DNA]</scope>
    <source>
        <strain evidence="5">NIH 2624 / FGSC A1156</strain>
    </source>
</reference>
<dbReference type="AlphaFoldDB" id="Q0C818"/>
<dbReference type="HOGENOM" id="CLU_017127_0_0_1"/>
<dbReference type="Proteomes" id="UP000007963">
    <property type="component" value="Unassembled WGS sequence"/>
</dbReference>
<keyword evidence="3" id="KW-0812">Transmembrane</keyword>
<dbReference type="OMA" id="DTIHEWE"/>
<dbReference type="STRING" id="341663.Q0C818"/>
<accession>Q0C818</accession>
<keyword evidence="3" id="KW-1133">Transmembrane helix</keyword>
<gene>
    <name evidence="4" type="ORF">ATEG_10166</name>
</gene>
<evidence type="ECO:0000313" key="4">
    <source>
        <dbReference type="EMBL" id="EAU29615.1"/>
    </source>
</evidence>
<feature type="coiled-coil region" evidence="1">
    <location>
        <begin position="667"/>
        <end position="697"/>
    </location>
</feature>
<dbReference type="GeneID" id="4319530"/>
<dbReference type="OrthoDB" id="5428055at2759"/>
<feature type="transmembrane region" description="Helical" evidence="3">
    <location>
        <begin position="745"/>
        <end position="763"/>
    </location>
</feature>
<evidence type="ECO:0000313" key="5">
    <source>
        <dbReference type="Proteomes" id="UP000007963"/>
    </source>
</evidence>
<organism evidence="4 5">
    <name type="scientific">Aspergillus terreus (strain NIH 2624 / FGSC A1156)</name>
    <dbReference type="NCBI Taxonomy" id="341663"/>
    <lineage>
        <taxon>Eukaryota</taxon>
        <taxon>Fungi</taxon>
        <taxon>Dikarya</taxon>
        <taxon>Ascomycota</taxon>
        <taxon>Pezizomycotina</taxon>
        <taxon>Eurotiomycetes</taxon>
        <taxon>Eurotiomycetidae</taxon>
        <taxon>Eurotiales</taxon>
        <taxon>Aspergillaceae</taxon>
        <taxon>Aspergillus</taxon>
        <taxon>Aspergillus subgen. Circumdati</taxon>
    </lineage>
</organism>
<dbReference type="EMBL" id="CH476609">
    <property type="protein sequence ID" value="EAU29615.1"/>
    <property type="molecule type" value="Genomic_DNA"/>
</dbReference>
<evidence type="ECO:0000256" key="2">
    <source>
        <dbReference type="SAM" id="MobiDB-lite"/>
    </source>
</evidence>
<protein>
    <submittedName>
        <fullName evidence="4">Uncharacterized protein</fullName>
    </submittedName>
</protein>
<keyword evidence="1" id="KW-0175">Coiled coil</keyword>
<proteinExistence type="predicted"/>
<feature type="transmembrane region" description="Helical" evidence="3">
    <location>
        <begin position="719"/>
        <end position="739"/>
    </location>
</feature>
<evidence type="ECO:0000256" key="3">
    <source>
        <dbReference type="SAM" id="Phobius"/>
    </source>
</evidence>
<keyword evidence="3" id="KW-0472">Membrane</keyword>
<name>Q0C818_ASPTN</name>